<proteinExistence type="inferred from homology"/>
<protein>
    <submittedName>
        <fullName evidence="6">Dihydropyrimidinase</fullName>
        <ecNumber evidence="6">3.5.2.2</ecNumber>
    </submittedName>
</protein>
<organism evidence="6 7">
    <name type="scientific">Ferrovibrio xuzhouensis</name>
    <dbReference type="NCBI Taxonomy" id="1576914"/>
    <lineage>
        <taxon>Bacteria</taxon>
        <taxon>Pseudomonadati</taxon>
        <taxon>Pseudomonadota</taxon>
        <taxon>Alphaproteobacteria</taxon>
        <taxon>Rhodospirillales</taxon>
        <taxon>Rhodospirillaceae</taxon>
        <taxon>Ferrovibrio</taxon>
    </lineage>
</organism>
<evidence type="ECO:0000259" key="5">
    <source>
        <dbReference type="Pfam" id="PF01979"/>
    </source>
</evidence>
<dbReference type="CDD" id="cd01314">
    <property type="entry name" value="D-HYD"/>
    <property type="match status" value="1"/>
</dbReference>
<evidence type="ECO:0000313" key="6">
    <source>
        <dbReference type="EMBL" id="MFC3676521.1"/>
    </source>
</evidence>
<keyword evidence="4 6" id="KW-0378">Hydrolase</keyword>
<dbReference type="InterPro" id="IPR006680">
    <property type="entry name" value="Amidohydro-rel"/>
</dbReference>
<dbReference type="PANTHER" id="PTHR11647">
    <property type="entry name" value="HYDRANTOINASE/DIHYDROPYRIMIDINASE FAMILY MEMBER"/>
    <property type="match status" value="1"/>
</dbReference>
<dbReference type="InterPro" id="IPR032466">
    <property type="entry name" value="Metal_Hydrolase"/>
</dbReference>
<dbReference type="NCBIfam" id="NF009941">
    <property type="entry name" value="PRK13404.1"/>
    <property type="match status" value="1"/>
</dbReference>
<dbReference type="Gene3D" id="2.30.40.10">
    <property type="entry name" value="Urease, subunit C, domain 1"/>
    <property type="match status" value="1"/>
</dbReference>
<feature type="domain" description="Amidohydrolase-related" evidence="5">
    <location>
        <begin position="51"/>
        <end position="442"/>
    </location>
</feature>
<dbReference type="NCBIfam" id="TIGR02033">
    <property type="entry name" value="D-hydantoinase"/>
    <property type="match status" value="1"/>
</dbReference>
<dbReference type="InterPro" id="IPR050378">
    <property type="entry name" value="Metallo-dep_Hydrolases_sf"/>
</dbReference>
<comment type="caution">
    <text evidence="6">The sequence shown here is derived from an EMBL/GenBank/DDBJ whole genome shotgun (WGS) entry which is preliminary data.</text>
</comment>
<dbReference type="SUPFAM" id="SSF51556">
    <property type="entry name" value="Metallo-dependent hydrolases"/>
    <property type="match status" value="1"/>
</dbReference>
<evidence type="ECO:0000256" key="3">
    <source>
        <dbReference type="ARBA" id="ARBA00022723"/>
    </source>
</evidence>
<dbReference type="InterPro" id="IPR011778">
    <property type="entry name" value="Hydantoinase/dihydroPyrase"/>
</dbReference>
<accession>A0ABV7VIA2</accession>
<dbReference type="PANTHER" id="PTHR11647:SF1">
    <property type="entry name" value="COLLAPSIN RESPONSE MEDIATOR PROTEIN"/>
    <property type="match status" value="1"/>
</dbReference>
<dbReference type="Proteomes" id="UP001595711">
    <property type="component" value="Unassembled WGS sequence"/>
</dbReference>
<comment type="cofactor">
    <cofactor evidence="1">
        <name>Zn(2+)</name>
        <dbReference type="ChEBI" id="CHEBI:29105"/>
    </cofactor>
</comment>
<dbReference type="SUPFAM" id="SSF51338">
    <property type="entry name" value="Composite domain of metallo-dependent hydrolases"/>
    <property type="match status" value="1"/>
</dbReference>
<evidence type="ECO:0000256" key="4">
    <source>
        <dbReference type="ARBA" id="ARBA00022801"/>
    </source>
</evidence>
<keyword evidence="7" id="KW-1185">Reference proteome</keyword>
<dbReference type="InterPro" id="IPR011059">
    <property type="entry name" value="Metal-dep_hydrolase_composite"/>
</dbReference>
<dbReference type="EC" id="3.5.2.2" evidence="6"/>
<reference evidence="7" key="1">
    <citation type="journal article" date="2019" name="Int. J. Syst. Evol. Microbiol.">
        <title>The Global Catalogue of Microorganisms (GCM) 10K type strain sequencing project: providing services to taxonomists for standard genome sequencing and annotation.</title>
        <authorList>
            <consortium name="The Broad Institute Genomics Platform"/>
            <consortium name="The Broad Institute Genome Sequencing Center for Infectious Disease"/>
            <person name="Wu L."/>
            <person name="Ma J."/>
        </authorList>
    </citation>
    <scope>NUCLEOTIDE SEQUENCE [LARGE SCALE GENOMIC DNA]</scope>
    <source>
        <strain evidence="7">KCTC 42182</strain>
    </source>
</reference>
<name>A0ABV7VIA2_9PROT</name>
<dbReference type="Pfam" id="PF01979">
    <property type="entry name" value="Amidohydro_1"/>
    <property type="match status" value="1"/>
</dbReference>
<dbReference type="Gene3D" id="3.20.20.140">
    <property type="entry name" value="Metal-dependent hydrolases"/>
    <property type="match status" value="1"/>
</dbReference>
<evidence type="ECO:0000256" key="1">
    <source>
        <dbReference type="ARBA" id="ARBA00001947"/>
    </source>
</evidence>
<evidence type="ECO:0000256" key="2">
    <source>
        <dbReference type="ARBA" id="ARBA00008829"/>
    </source>
</evidence>
<comment type="similarity">
    <text evidence="2">Belongs to the metallo-dependent hydrolases superfamily. Hydantoinase/dihydropyrimidinase family.</text>
</comment>
<evidence type="ECO:0000313" key="7">
    <source>
        <dbReference type="Proteomes" id="UP001595711"/>
    </source>
</evidence>
<sequence>MGDFDLVVRNGRIATASDVFDADVGIRDGVIAALGPGLGAGRREIDAAGRWVLPGGIDSHCHVEQLSGMGLMCADDFYSATVSAAFGGTTTIIPFAAQHREMKIPEVVADYAQRAREKAVIDYGFHLILANPDDASLNSDLPQAIRDGITSLKVYMTYDRMKLNDHQLLDVLAVAAREQALVMVHAENNDMIAWLAHRLLQQGHTAPKFHAVAHDPLAESEATNRAIALSRLLGVPLLIVHVSGSEAIATIRNAKARGAAVYAESCPQYLFLTAEDLDRAGMDGAMFCCSPPPRDAESQEAVWQGLRDGTLLTYSSDHAPYRFDGTGKLPKGDATTFKEMANGVPGLELRLPLLFSEGFMAGRITIQEFVALTATNHAAMYGLSGRKGTIAVGADADLALWNPDREVTVTTGMLHDNVGYTPYEGRRLRGWPEVVLSRGRVVVENNTLQVERGSGQFLKRGPSDMLANPTGLSAAAARKILRTLIGMEKPA</sequence>
<dbReference type="RefSeq" id="WP_379727302.1">
    <property type="nucleotide sequence ID" value="NZ_JBHRYJ010000002.1"/>
</dbReference>
<gene>
    <name evidence="6" type="primary">hydA</name>
    <name evidence="6" type="ORF">ACFOOQ_13270</name>
</gene>
<dbReference type="GO" id="GO:0004157">
    <property type="term" value="F:dihydropyrimidinase activity"/>
    <property type="evidence" value="ECO:0007669"/>
    <property type="project" value="UniProtKB-EC"/>
</dbReference>
<dbReference type="EMBL" id="JBHRYJ010000002">
    <property type="protein sequence ID" value="MFC3676521.1"/>
    <property type="molecule type" value="Genomic_DNA"/>
</dbReference>
<keyword evidence="3" id="KW-0479">Metal-binding</keyword>